<dbReference type="CDD" id="cd00338">
    <property type="entry name" value="Ser_Recombinase"/>
    <property type="match status" value="1"/>
</dbReference>
<dbReference type="Proteomes" id="UP001272773">
    <property type="component" value="Unassembled WGS sequence"/>
</dbReference>
<dbReference type="EMBL" id="JAWXXR010000001">
    <property type="protein sequence ID" value="MDX6017784.1"/>
    <property type="molecule type" value="Genomic_DNA"/>
</dbReference>
<dbReference type="InterPro" id="IPR011109">
    <property type="entry name" value="DNA_bind_recombinase_dom"/>
</dbReference>
<dbReference type="RefSeq" id="WP_162206355.1">
    <property type="nucleotide sequence ID" value="NZ_JAWXXR010000001.1"/>
</dbReference>
<dbReference type="PANTHER" id="PTHR30461:SF2">
    <property type="entry name" value="SERINE RECOMBINASE PINE-RELATED"/>
    <property type="match status" value="1"/>
</dbReference>
<dbReference type="InterPro" id="IPR036162">
    <property type="entry name" value="Resolvase-like_N_sf"/>
</dbReference>
<evidence type="ECO:0000313" key="5">
    <source>
        <dbReference type="Proteomes" id="UP001272773"/>
    </source>
</evidence>
<dbReference type="Pfam" id="PF07508">
    <property type="entry name" value="Recombinase"/>
    <property type="match status" value="1"/>
</dbReference>
<sequence>MSTTKAYSYLRFSTTRQVRGDSARRQLELARDYAKIKGLELQELALADMGVSAFKGANRDAALGVFLRLVQDGKIPKGAYLLVESHDRLSRQNVEDALMQFMEIIRAGIVVVTLTDEIEYRQGQLDMSKLMLSLVYMSRANEESEMKSRRAKAVWEQSRKAAVESKTLIRNAYLPQWLKWEGDRVAIIPERAAIVQRMFALAMQGYGYTRIAAILNNEGHTEFRKNNPWRPSGVGSLLRNRRVIGEYQNCTKVDGQRQPIGEPIPEYYPAIVSISDFQEVQQQIATRNKHSGSARRGRFDNLFSGILRGVVDQIIRLNATAPRLSAALRDFLANRHTQSYDFV</sequence>
<feature type="domain" description="Recombinase" evidence="3">
    <location>
        <begin position="175"/>
        <end position="291"/>
    </location>
</feature>
<dbReference type="InterPro" id="IPR006119">
    <property type="entry name" value="Resolv_N"/>
</dbReference>
<proteinExistence type="predicted"/>
<dbReference type="PANTHER" id="PTHR30461">
    <property type="entry name" value="DNA-INVERTASE FROM LAMBDOID PROPHAGE"/>
    <property type="match status" value="1"/>
</dbReference>
<comment type="caution">
    <text evidence="4">The sequence shown here is derived from an EMBL/GenBank/DDBJ whole genome shotgun (WGS) entry which is preliminary data.</text>
</comment>
<keyword evidence="2" id="KW-0233">DNA recombination</keyword>
<dbReference type="Gene3D" id="3.40.50.1390">
    <property type="entry name" value="Resolvase, N-terminal catalytic domain"/>
    <property type="match status" value="1"/>
</dbReference>
<gene>
    <name evidence="4" type="ORF">SIL79_15845</name>
</gene>
<dbReference type="GeneID" id="88625011"/>
<evidence type="ECO:0000256" key="2">
    <source>
        <dbReference type="ARBA" id="ARBA00023172"/>
    </source>
</evidence>
<dbReference type="InterPro" id="IPR050639">
    <property type="entry name" value="SSR_resolvase"/>
</dbReference>
<dbReference type="SUPFAM" id="SSF53041">
    <property type="entry name" value="Resolvase-like"/>
    <property type="match status" value="1"/>
</dbReference>
<dbReference type="SMART" id="SM00857">
    <property type="entry name" value="Resolvase"/>
    <property type="match status" value="1"/>
</dbReference>
<dbReference type="Gene3D" id="3.90.1750.20">
    <property type="entry name" value="Putative Large Serine Recombinase, Chain B, Domain 2"/>
    <property type="match status" value="1"/>
</dbReference>
<protein>
    <submittedName>
        <fullName evidence="4">Recombinase family protein</fullName>
    </submittedName>
</protein>
<dbReference type="InterPro" id="IPR038109">
    <property type="entry name" value="DNA_bind_recomb_sf"/>
</dbReference>
<keyword evidence="5" id="KW-1185">Reference proteome</keyword>
<reference evidence="4 5" key="1">
    <citation type="submission" date="2023-11" db="EMBL/GenBank/DDBJ databases">
        <title>MicrobeMod: A computational toolkit for identifying prokaryotic methylation and restriction-modification with nanopore sequencing.</title>
        <authorList>
            <person name="Crits-Christoph A."/>
            <person name="Kang S.C."/>
            <person name="Lee H."/>
            <person name="Ostrov N."/>
        </authorList>
    </citation>
    <scope>NUCLEOTIDE SEQUENCE [LARGE SCALE GENOMIC DNA]</scope>
    <source>
        <strain evidence="4 5">ATCC BAA-2732</strain>
    </source>
</reference>
<evidence type="ECO:0000313" key="4">
    <source>
        <dbReference type="EMBL" id="MDX6017784.1"/>
    </source>
</evidence>
<dbReference type="Pfam" id="PF00239">
    <property type="entry name" value="Resolvase"/>
    <property type="match status" value="1"/>
</dbReference>
<name>A0ABU4QEI1_9GAMM</name>
<dbReference type="PROSITE" id="PS51737">
    <property type="entry name" value="RECOMBINASE_DNA_BIND"/>
    <property type="match status" value="1"/>
</dbReference>
<evidence type="ECO:0000256" key="1">
    <source>
        <dbReference type="ARBA" id="ARBA00023125"/>
    </source>
</evidence>
<keyword evidence="1" id="KW-0238">DNA-binding</keyword>
<organism evidence="4 5">
    <name type="scientific">Shewanella indica</name>
    <dbReference type="NCBI Taxonomy" id="768528"/>
    <lineage>
        <taxon>Bacteria</taxon>
        <taxon>Pseudomonadati</taxon>
        <taxon>Pseudomonadota</taxon>
        <taxon>Gammaproteobacteria</taxon>
        <taxon>Alteromonadales</taxon>
        <taxon>Shewanellaceae</taxon>
        <taxon>Shewanella</taxon>
    </lineage>
</organism>
<evidence type="ECO:0000259" key="3">
    <source>
        <dbReference type="PROSITE" id="PS51737"/>
    </source>
</evidence>
<accession>A0ABU4QEI1</accession>